<evidence type="ECO:0000313" key="1">
    <source>
        <dbReference type="EMBL" id="SJZ81660.1"/>
    </source>
</evidence>
<evidence type="ECO:0000313" key="2">
    <source>
        <dbReference type="Proteomes" id="UP000190061"/>
    </source>
</evidence>
<reference evidence="1 2" key="1">
    <citation type="submission" date="2017-02" db="EMBL/GenBank/DDBJ databases">
        <authorList>
            <person name="Peterson S.W."/>
        </authorList>
    </citation>
    <scope>NUCLEOTIDE SEQUENCE [LARGE SCALE GENOMIC DNA]</scope>
    <source>
        <strain evidence="1 2">DSM 21749</strain>
    </source>
</reference>
<gene>
    <name evidence="1" type="ORF">SAMN02745674_00866</name>
</gene>
<sequence length="57" mass="6830">MYFDKALPEGSVRYKVYVNVEDVRLMWSPAPSTPKYYMNHIRDWFNSKTGLLWEVSI</sequence>
<accession>A0A1T4NQW4</accession>
<keyword evidence="2" id="KW-1185">Reference proteome</keyword>
<protein>
    <submittedName>
        <fullName evidence="1">Uncharacterized protein</fullName>
    </submittedName>
</protein>
<dbReference type="AlphaFoldDB" id="A0A1T4NQW4"/>
<dbReference type="EMBL" id="FUXP01000002">
    <property type="protein sequence ID" value="SJZ81660.1"/>
    <property type="molecule type" value="Genomic_DNA"/>
</dbReference>
<name>A0A1T4NQW4_9GAMM</name>
<dbReference type="Proteomes" id="UP000190061">
    <property type="component" value="Unassembled WGS sequence"/>
</dbReference>
<proteinExistence type="predicted"/>
<organism evidence="1 2">
    <name type="scientific">Lysobacter spongiicola DSM 21749</name>
    <dbReference type="NCBI Taxonomy" id="1122188"/>
    <lineage>
        <taxon>Bacteria</taxon>
        <taxon>Pseudomonadati</taxon>
        <taxon>Pseudomonadota</taxon>
        <taxon>Gammaproteobacteria</taxon>
        <taxon>Lysobacterales</taxon>
        <taxon>Lysobacteraceae</taxon>
        <taxon>Novilysobacter</taxon>
    </lineage>
</organism>
<dbReference type="STRING" id="1122188.SAMN02745674_00866"/>